<reference evidence="1 2" key="1">
    <citation type="submission" date="2020-10" db="EMBL/GenBank/DDBJ databases">
        <title>Phylogeny of dyella-like bacteria.</title>
        <authorList>
            <person name="Fu J."/>
        </authorList>
    </citation>
    <scope>NUCLEOTIDE SEQUENCE [LARGE SCALE GENOMIC DNA]</scope>
    <source>
        <strain evidence="1 2">DHG40</strain>
    </source>
</reference>
<keyword evidence="2" id="KW-1185">Reference proteome</keyword>
<organism evidence="1 2">
    <name type="scientific">Dyella humi</name>
    <dbReference type="NCBI Taxonomy" id="1770547"/>
    <lineage>
        <taxon>Bacteria</taxon>
        <taxon>Pseudomonadati</taxon>
        <taxon>Pseudomonadota</taxon>
        <taxon>Gammaproteobacteria</taxon>
        <taxon>Lysobacterales</taxon>
        <taxon>Rhodanobacteraceae</taxon>
        <taxon>Dyella</taxon>
    </lineage>
</organism>
<evidence type="ECO:0000313" key="1">
    <source>
        <dbReference type="EMBL" id="MFK2855447.1"/>
    </source>
</evidence>
<proteinExistence type="predicted"/>
<dbReference type="Proteomes" id="UP001620409">
    <property type="component" value="Unassembled WGS sequence"/>
</dbReference>
<accession>A0ABW8IJP7</accession>
<evidence type="ECO:0000313" key="2">
    <source>
        <dbReference type="Proteomes" id="UP001620409"/>
    </source>
</evidence>
<protein>
    <submittedName>
        <fullName evidence="1">DUF2164 domain-containing protein</fullName>
    </submittedName>
</protein>
<name>A0ABW8IJP7_9GAMM</name>
<dbReference type="RefSeq" id="WP_380012323.1">
    <property type="nucleotide sequence ID" value="NZ_JADIKI010000023.1"/>
</dbReference>
<comment type="caution">
    <text evidence="1">The sequence shown here is derived from an EMBL/GenBank/DDBJ whole genome shotgun (WGS) entry which is preliminary data.</text>
</comment>
<dbReference type="InterPro" id="IPR018680">
    <property type="entry name" value="DUF2164"/>
</dbReference>
<sequence length="86" mass="10062">MSTTEIAFSPAEKDVIVRKIKLYFSEELHQQIGSFDAEFLLDFFAKEIGAYFYNRGLYDAQALLSKKIDDVQDAIYQLERPTEFQR</sequence>
<gene>
    <name evidence="1" type="ORF">ISP18_12670</name>
</gene>
<dbReference type="Pfam" id="PF09932">
    <property type="entry name" value="DUF2164"/>
    <property type="match status" value="1"/>
</dbReference>
<dbReference type="EMBL" id="JADIKI010000023">
    <property type="protein sequence ID" value="MFK2855447.1"/>
    <property type="molecule type" value="Genomic_DNA"/>
</dbReference>